<dbReference type="Gene3D" id="3.40.50.12780">
    <property type="entry name" value="N-terminal domain of ligase-like"/>
    <property type="match status" value="1"/>
</dbReference>
<accession>A0A9K3JZM8</accession>
<keyword evidence="2 4" id="KW-0436">Ligase</keyword>
<dbReference type="Proteomes" id="UP000215914">
    <property type="component" value="Unassembled WGS sequence"/>
</dbReference>
<dbReference type="PANTHER" id="PTHR43859:SF7">
    <property type="entry name" value="ACETATE_BUTYRATE--COA LIGASE AAE7, PEROXISOMAL"/>
    <property type="match status" value="1"/>
</dbReference>
<feature type="domain" description="AMP-binding enzyme C-terminal" evidence="3">
    <location>
        <begin position="73"/>
        <end position="152"/>
    </location>
</feature>
<dbReference type="EC" id="6.2.1.-" evidence="4"/>
<dbReference type="InterPro" id="IPR045851">
    <property type="entry name" value="AMP-bd_C_sf"/>
</dbReference>
<name>A0A9K3JZM8_HELAN</name>
<organism evidence="4 5">
    <name type="scientific">Helianthus annuus</name>
    <name type="common">Common sunflower</name>
    <dbReference type="NCBI Taxonomy" id="4232"/>
    <lineage>
        <taxon>Eukaryota</taxon>
        <taxon>Viridiplantae</taxon>
        <taxon>Streptophyta</taxon>
        <taxon>Embryophyta</taxon>
        <taxon>Tracheophyta</taxon>
        <taxon>Spermatophyta</taxon>
        <taxon>Magnoliopsida</taxon>
        <taxon>eudicotyledons</taxon>
        <taxon>Gunneridae</taxon>
        <taxon>Pentapetalae</taxon>
        <taxon>asterids</taxon>
        <taxon>campanulids</taxon>
        <taxon>Asterales</taxon>
        <taxon>Asteraceae</taxon>
        <taxon>Asteroideae</taxon>
        <taxon>Heliantheae alliance</taxon>
        <taxon>Heliantheae</taxon>
        <taxon>Helianthus</taxon>
    </lineage>
</organism>
<evidence type="ECO:0000313" key="4">
    <source>
        <dbReference type="EMBL" id="KAF5824004.1"/>
    </source>
</evidence>
<dbReference type="SUPFAM" id="SSF56801">
    <property type="entry name" value="Acetyl-CoA synthetase-like"/>
    <property type="match status" value="1"/>
</dbReference>
<reference evidence="4" key="1">
    <citation type="journal article" date="2017" name="Nature">
        <title>The sunflower genome provides insights into oil metabolism, flowering and Asterid evolution.</title>
        <authorList>
            <person name="Badouin H."/>
            <person name="Gouzy J."/>
            <person name="Grassa C.J."/>
            <person name="Murat F."/>
            <person name="Staton S.E."/>
            <person name="Cottret L."/>
            <person name="Lelandais-Briere C."/>
            <person name="Owens G.L."/>
            <person name="Carrere S."/>
            <person name="Mayjonade B."/>
            <person name="Legrand L."/>
            <person name="Gill N."/>
            <person name="Kane N.C."/>
            <person name="Bowers J.E."/>
            <person name="Hubner S."/>
            <person name="Bellec A."/>
            <person name="Berard A."/>
            <person name="Berges H."/>
            <person name="Blanchet N."/>
            <person name="Boniface M.C."/>
            <person name="Brunel D."/>
            <person name="Catrice O."/>
            <person name="Chaidir N."/>
            <person name="Claudel C."/>
            <person name="Donnadieu C."/>
            <person name="Faraut T."/>
            <person name="Fievet G."/>
            <person name="Helmstetter N."/>
            <person name="King M."/>
            <person name="Knapp S.J."/>
            <person name="Lai Z."/>
            <person name="Le Paslier M.C."/>
            <person name="Lippi Y."/>
            <person name="Lorenzon L."/>
            <person name="Mandel J.R."/>
            <person name="Marage G."/>
            <person name="Marchand G."/>
            <person name="Marquand E."/>
            <person name="Bret-Mestries E."/>
            <person name="Morien E."/>
            <person name="Nambeesan S."/>
            <person name="Nguyen T."/>
            <person name="Pegot-Espagnet P."/>
            <person name="Pouilly N."/>
            <person name="Raftis F."/>
            <person name="Sallet E."/>
            <person name="Schiex T."/>
            <person name="Thomas J."/>
            <person name="Vandecasteele C."/>
            <person name="Vares D."/>
            <person name="Vear F."/>
            <person name="Vautrin S."/>
            <person name="Crespi M."/>
            <person name="Mangin B."/>
            <person name="Burke J.M."/>
            <person name="Salse J."/>
            <person name="Munos S."/>
            <person name="Vincourt P."/>
            <person name="Rieseberg L.H."/>
            <person name="Langlade N.B."/>
        </authorList>
    </citation>
    <scope>NUCLEOTIDE SEQUENCE</scope>
    <source>
        <tissue evidence="4">Leaves</tissue>
    </source>
</reference>
<gene>
    <name evidence="4" type="ORF">HanXRQr2_Chr01g0044391</name>
</gene>
<dbReference type="AlphaFoldDB" id="A0A9K3JZM8"/>
<dbReference type="InterPro" id="IPR025110">
    <property type="entry name" value="AMP-bd_C"/>
</dbReference>
<evidence type="ECO:0000256" key="2">
    <source>
        <dbReference type="ARBA" id="ARBA00022598"/>
    </source>
</evidence>
<comment type="similarity">
    <text evidence="1">Belongs to the ATP-dependent AMP-binding enzyme family.</text>
</comment>
<dbReference type="PANTHER" id="PTHR43859">
    <property type="entry name" value="ACYL-ACTIVATING ENZYME"/>
    <property type="match status" value="1"/>
</dbReference>
<protein>
    <submittedName>
        <fullName evidence="4">Acid--thiol ligase</fullName>
        <ecNumber evidence="4">6.2.1.-</ecNumber>
    </submittedName>
</protein>
<reference evidence="4" key="2">
    <citation type="submission" date="2020-06" db="EMBL/GenBank/DDBJ databases">
        <title>Helianthus annuus Genome sequencing and assembly Release 2.</title>
        <authorList>
            <person name="Gouzy J."/>
            <person name="Langlade N."/>
            <person name="Munos S."/>
        </authorList>
    </citation>
    <scope>NUCLEOTIDE SEQUENCE</scope>
    <source>
        <tissue evidence="4">Leaves</tissue>
    </source>
</reference>
<dbReference type="GO" id="GO:0016874">
    <property type="term" value="F:ligase activity"/>
    <property type="evidence" value="ECO:0007669"/>
    <property type="project" value="UniProtKB-KW"/>
</dbReference>
<keyword evidence="5" id="KW-1185">Reference proteome</keyword>
<dbReference type="EMBL" id="MNCJ02000316">
    <property type="protein sequence ID" value="KAF5824004.1"/>
    <property type="molecule type" value="Genomic_DNA"/>
</dbReference>
<proteinExistence type="inferred from homology"/>
<sequence>MVSIVNCRGIGGEIVFRGNVVMKGYLKNLKVNSEAFAHGWFHSGDLALKHPYSYIDIKYRSKDSGGENISSVEVENTLYQHPLIVEASVVARPDERWGESPCAFVTLKTEVDKSDEGKVAKDRMKFCRENMPGYWVPKSIVFGLLPKTATGKVQKHLLRAKAKEMGPVKSSKL</sequence>
<dbReference type="Gene3D" id="3.30.300.30">
    <property type="match status" value="1"/>
</dbReference>
<evidence type="ECO:0000256" key="1">
    <source>
        <dbReference type="ARBA" id="ARBA00006432"/>
    </source>
</evidence>
<comment type="caution">
    <text evidence="4">The sequence shown here is derived from an EMBL/GenBank/DDBJ whole genome shotgun (WGS) entry which is preliminary data.</text>
</comment>
<dbReference type="Gramene" id="mRNA:HanXRQr2_Chr01g0044391">
    <property type="protein sequence ID" value="CDS:HanXRQr2_Chr01g0044391.1"/>
    <property type="gene ID" value="HanXRQr2_Chr01g0044391"/>
</dbReference>
<evidence type="ECO:0000313" key="5">
    <source>
        <dbReference type="Proteomes" id="UP000215914"/>
    </source>
</evidence>
<dbReference type="FunFam" id="3.30.300.30:FF:000008">
    <property type="entry name" value="2,3-dihydroxybenzoate-AMP ligase"/>
    <property type="match status" value="1"/>
</dbReference>
<evidence type="ECO:0000259" key="3">
    <source>
        <dbReference type="Pfam" id="PF13193"/>
    </source>
</evidence>
<dbReference type="InterPro" id="IPR042099">
    <property type="entry name" value="ANL_N_sf"/>
</dbReference>
<dbReference type="Pfam" id="PF13193">
    <property type="entry name" value="AMP-binding_C"/>
    <property type="match status" value="1"/>
</dbReference>